<keyword evidence="8" id="KW-0408">Iron</keyword>
<organism evidence="12 13">
    <name type="scientific">Allofournierella massiliensis</name>
    <dbReference type="NCBI Taxonomy" id="1650663"/>
    <lineage>
        <taxon>Bacteria</taxon>
        <taxon>Bacillati</taxon>
        <taxon>Bacillota</taxon>
        <taxon>Clostridia</taxon>
        <taxon>Eubacteriales</taxon>
        <taxon>Oscillospiraceae</taxon>
        <taxon>Allofournierella</taxon>
    </lineage>
</organism>
<evidence type="ECO:0000256" key="1">
    <source>
        <dbReference type="ARBA" id="ARBA00001917"/>
    </source>
</evidence>
<evidence type="ECO:0000256" key="9">
    <source>
        <dbReference type="ARBA" id="ARBA00023014"/>
    </source>
</evidence>
<comment type="cofactor">
    <cofactor evidence="2">
        <name>[4Fe-4S] cluster</name>
        <dbReference type="ChEBI" id="CHEBI:49883"/>
    </cofactor>
</comment>
<sequence length="664" mass="72556">MGKYDCLFEPLQVGSIQLKNRIVLEPMGIHSHRLVNADGSFTEDGIAYYETIAKGGTGLIITSAMPVNSAFDLSKGSKAAMDLAGEEFIENTKKLTERLHRYGAKIFMQLSAGAGRVQPRFIADGEPVAPSDGLPNFWNPSITHRALTREEIERYIRCFGEAARKAKEGGVDGVEIHAVHEGYLLDQFILAFCNKRTDEYGGSLEGRFLFAKKIVEAIKESCGKDYPVSIRYSVRSMMKGFNSGALPGEVFTEVGRDLNEGIAAAKLLEACGYDMLNADNGTYDSWWYAHPPVYMPEGCNLAESVEIKKHVHIPVVCAGRMENPELALKAIQEKQIDGIGLARQLLADPEWPNKLMKEQEEEIRPCIACHAGCLNRIFKGQDLCCALNPAVAREKEYAITPAETKKHIVVVGGGIGGMEAARVCALRGHQVDLYEKSGKLGGMFIPASAMSFKESDKRLIAWYEHQMEKLGVNLHMNTAVDSKMLKELNADEVFVATGSSARTLQLPGFESDRVLTAVDALMNPEKVQGDLVIIGGGLTGIEIAYEYARKGSRVTVLEAMDKYLNVDLAAANRNFLLAAVDLYHIDVQVNAKVSAYANGSVTYTNPDGEHSVKADTVIVSIGYNSENSLAKELGGEHVHVIGDADHVSNLMGAIWQAYEAAVKL</sequence>
<protein>
    <submittedName>
        <fullName evidence="12">FAD-dependent oxidoreductase</fullName>
    </submittedName>
</protein>
<comment type="similarity">
    <text evidence="3">In the N-terminal section; belongs to the NADH:flavin oxidoreductase/NADH oxidase family.</text>
</comment>
<dbReference type="PANTHER" id="PTHR42917">
    <property type="entry name" value="2,4-DIENOYL-COA REDUCTASE"/>
    <property type="match status" value="1"/>
</dbReference>
<dbReference type="InterPro" id="IPR013785">
    <property type="entry name" value="Aldolase_TIM"/>
</dbReference>
<comment type="caution">
    <text evidence="12">The sequence shown here is derived from an EMBL/GenBank/DDBJ whole genome shotgun (WGS) entry which is preliminary data.</text>
</comment>
<dbReference type="SUPFAM" id="SSF51395">
    <property type="entry name" value="FMN-linked oxidoreductases"/>
    <property type="match status" value="1"/>
</dbReference>
<evidence type="ECO:0000256" key="3">
    <source>
        <dbReference type="ARBA" id="ARBA00011048"/>
    </source>
</evidence>
<dbReference type="PANTHER" id="PTHR42917:SF2">
    <property type="entry name" value="2,4-DIENOYL-COA REDUCTASE [(2E)-ENOYL-COA-PRODUCING]"/>
    <property type="match status" value="1"/>
</dbReference>
<dbReference type="SUPFAM" id="SSF51905">
    <property type="entry name" value="FAD/NAD(P)-binding domain"/>
    <property type="match status" value="1"/>
</dbReference>
<name>A0ABT7UNK3_9FIRM</name>
<gene>
    <name evidence="12" type="ORF">QUW08_04080</name>
</gene>
<dbReference type="EMBL" id="JAUDCL010000005">
    <property type="protein sequence ID" value="MDM8200474.1"/>
    <property type="molecule type" value="Genomic_DNA"/>
</dbReference>
<dbReference type="PRINTS" id="PR00368">
    <property type="entry name" value="FADPNR"/>
</dbReference>
<evidence type="ECO:0000256" key="8">
    <source>
        <dbReference type="ARBA" id="ARBA00023004"/>
    </source>
</evidence>
<feature type="domain" description="NADH:flavin oxidoreductase/NADH oxidase N-terminal" evidence="10">
    <location>
        <begin position="7"/>
        <end position="360"/>
    </location>
</feature>
<dbReference type="Gene3D" id="3.20.20.70">
    <property type="entry name" value="Aldolase class I"/>
    <property type="match status" value="1"/>
</dbReference>
<evidence type="ECO:0000313" key="12">
    <source>
        <dbReference type="EMBL" id="MDM8200474.1"/>
    </source>
</evidence>
<keyword evidence="5" id="KW-0288">FMN</keyword>
<evidence type="ECO:0000259" key="10">
    <source>
        <dbReference type="Pfam" id="PF00724"/>
    </source>
</evidence>
<accession>A0ABT7UNK3</accession>
<evidence type="ECO:0000256" key="6">
    <source>
        <dbReference type="ARBA" id="ARBA00022723"/>
    </source>
</evidence>
<dbReference type="InterPro" id="IPR001155">
    <property type="entry name" value="OxRdtase_FMN_N"/>
</dbReference>
<evidence type="ECO:0000259" key="11">
    <source>
        <dbReference type="Pfam" id="PF07992"/>
    </source>
</evidence>
<keyword evidence="4" id="KW-0285">Flavoprotein</keyword>
<evidence type="ECO:0000256" key="2">
    <source>
        <dbReference type="ARBA" id="ARBA00001966"/>
    </source>
</evidence>
<dbReference type="Gene3D" id="3.40.50.720">
    <property type="entry name" value="NAD(P)-binding Rossmann-like Domain"/>
    <property type="match status" value="1"/>
</dbReference>
<reference evidence="12 13" key="1">
    <citation type="submission" date="2023-06" db="EMBL/GenBank/DDBJ databases">
        <title>Identification and characterization of horizontal gene transfer across gut microbiota members of farm animals based on homology search.</title>
        <authorList>
            <person name="Schwarzerova J."/>
            <person name="Nykrynova M."/>
            <person name="Jureckova K."/>
            <person name="Cejkova D."/>
            <person name="Rychlik I."/>
        </authorList>
    </citation>
    <scope>NUCLEOTIDE SEQUENCE [LARGE SCALE GENOMIC DNA]</scope>
    <source>
        <strain evidence="12 13">ET340</strain>
    </source>
</reference>
<keyword evidence="9" id="KW-0411">Iron-sulfur</keyword>
<feature type="domain" description="FAD/NAD(P)-binding" evidence="11">
    <location>
        <begin position="407"/>
        <end position="636"/>
    </location>
</feature>
<dbReference type="Proteomes" id="UP001529380">
    <property type="component" value="Unassembled WGS sequence"/>
</dbReference>
<dbReference type="Pfam" id="PF07992">
    <property type="entry name" value="Pyr_redox_2"/>
    <property type="match status" value="1"/>
</dbReference>
<evidence type="ECO:0000313" key="13">
    <source>
        <dbReference type="Proteomes" id="UP001529380"/>
    </source>
</evidence>
<dbReference type="InterPro" id="IPR023753">
    <property type="entry name" value="FAD/NAD-binding_dom"/>
</dbReference>
<proteinExistence type="inferred from homology"/>
<keyword evidence="13" id="KW-1185">Reference proteome</keyword>
<dbReference type="Gene3D" id="3.50.50.60">
    <property type="entry name" value="FAD/NAD(P)-binding domain"/>
    <property type="match status" value="1"/>
</dbReference>
<dbReference type="RefSeq" id="WP_289599274.1">
    <property type="nucleotide sequence ID" value="NZ_JAUDCL010000005.1"/>
</dbReference>
<keyword evidence="6" id="KW-0479">Metal-binding</keyword>
<keyword evidence="7" id="KW-0560">Oxidoreductase</keyword>
<evidence type="ECO:0000256" key="7">
    <source>
        <dbReference type="ARBA" id="ARBA00023002"/>
    </source>
</evidence>
<dbReference type="InterPro" id="IPR036188">
    <property type="entry name" value="FAD/NAD-bd_sf"/>
</dbReference>
<dbReference type="InterPro" id="IPR051793">
    <property type="entry name" value="NADH:flavin_oxidoreductase"/>
</dbReference>
<evidence type="ECO:0000256" key="4">
    <source>
        <dbReference type="ARBA" id="ARBA00022630"/>
    </source>
</evidence>
<evidence type="ECO:0000256" key="5">
    <source>
        <dbReference type="ARBA" id="ARBA00022643"/>
    </source>
</evidence>
<comment type="cofactor">
    <cofactor evidence="1">
        <name>FMN</name>
        <dbReference type="ChEBI" id="CHEBI:58210"/>
    </cofactor>
</comment>
<dbReference type="Pfam" id="PF00724">
    <property type="entry name" value="Oxidored_FMN"/>
    <property type="match status" value="1"/>
</dbReference>